<reference evidence="2 3" key="1">
    <citation type="submission" date="2018-10" db="EMBL/GenBank/DDBJ databases">
        <title>Genomic Encyclopedia of Archaeal and Bacterial Type Strains, Phase II (KMG-II): from individual species to whole genera.</title>
        <authorList>
            <person name="Goeker M."/>
        </authorList>
    </citation>
    <scope>NUCLEOTIDE SEQUENCE [LARGE SCALE GENOMIC DNA]</scope>
    <source>
        <strain evidence="2 3">DSM 29537</strain>
    </source>
</reference>
<sequence>MDADSILTLFSLFFGFSYVFFMLYGRNRNPLTYRYNELLTEDKRNKHFIIALSFSVLGAFRLDSLTLETYYFSPILFILSFYFFNTIIFSLYKRPILIEVGGTSPLVNKKARFLDRFFGFLILCISLVTPLAMKYTKFDEINSHRKRIKMTATILEKQEKMCFC</sequence>
<name>A0A495M119_9FLAO</name>
<dbReference type="AlphaFoldDB" id="A0A495M119"/>
<keyword evidence="1" id="KW-1133">Transmembrane helix</keyword>
<evidence type="ECO:0000313" key="2">
    <source>
        <dbReference type="EMBL" id="RKS19095.1"/>
    </source>
</evidence>
<feature type="transmembrane region" description="Helical" evidence="1">
    <location>
        <begin position="46"/>
        <end position="64"/>
    </location>
</feature>
<keyword evidence="3" id="KW-1185">Reference proteome</keyword>
<comment type="caution">
    <text evidence="2">The sequence shown here is derived from an EMBL/GenBank/DDBJ whole genome shotgun (WGS) entry which is preliminary data.</text>
</comment>
<feature type="transmembrane region" description="Helical" evidence="1">
    <location>
        <begin position="113"/>
        <end position="133"/>
    </location>
</feature>
<protein>
    <submittedName>
        <fullName evidence="2">Uncharacterized protein</fullName>
    </submittedName>
</protein>
<evidence type="ECO:0000256" key="1">
    <source>
        <dbReference type="SAM" id="Phobius"/>
    </source>
</evidence>
<proteinExistence type="predicted"/>
<evidence type="ECO:0000313" key="3">
    <source>
        <dbReference type="Proteomes" id="UP000277579"/>
    </source>
</evidence>
<feature type="transmembrane region" description="Helical" evidence="1">
    <location>
        <begin position="6"/>
        <end position="25"/>
    </location>
</feature>
<accession>A0A495M119</accession>
<feature type="transmembrane region" description="Helical" evidence="1">
    <location>
        <begin position="70"/>
        <end position="92"/>
    </location>
</feature>
<keyword evidence="1" id="KW-0472">Membrane</keyword>
<dbReference type="Proteomes" id="UP000277579">
    <property type="component" value="Unassembled WGS sequence"/>
</dbReference>
<organism evidence="2 3">
    <name type="scientific">Flavobacterium endophyticum</name>
    <dbReference type="NCBI Taxonomy" id="1540163"/>
    <lineage>
        <taxon>Bacteria</taxon>
        <taxon>Pseudomonadati</taxon>
        <taxon>Bacteroidota</taxon>
        <taxon>Flavobacteriia</taxon>
        <taxon>Flavobacteriales</taxon>
        <taxon>Flavobacteriaceae</taxon>
        <taxon>Flavobacterium</taxon>
    </lineage>
</organism>
<keyword evidence="1" id="KW-0812">Transmembrane</keyword>
<gene>
    <name evidence="2" type="ORF">CLV94_3046</name>
</gene>
<dbReference type="EMBL" id="RBLC01000005">
    <property type="protein sequence ID" value="RKS19095.1"/>
    <property type="molecule type" value="Genomic_DNA"/>
</dbReference>